<reference evidence="1 2" key="1">
    <citation type="submission" date="2015-03" db="EMBL/GenBank/DDBJ databases">
        <authorList>
            <consortium name="Pathogen Informatics"/>
        </authorList>
    </citation>
    <scope>NUCLEOTIDE SEQUENCE [LARGE SCALE GENOMIC DNA]</scope>
    <source>
        <strain evidence="1 2">3476</strain>
    </source>
</reference>
<accession>A0A655D8P1</accession>
<dbReference type="AlphaFoldDB" id="A0A655D8P1"/>
<sequence length="166" mass="18714">MVFLGTWRHFTQLRHLAGQLVDITHGEVDFRFLRRRQQVKNGVGRTAHRDIQRHRVFKRGFAGDVTRQCTFVVLLVIAFSQFNNPLTGIEEQLLTVSVSCQQRAVARLRQAQRFGQAIHGVSGKHAGAGAAGWTGGAFNLVTLIVRDFRVRSLNHGINQIQLDNFV</sequence>
<proteinExistence type="predicted"/>
<evidence type="ECO:0000313" key="1">
    <source>
        <dbReference type="EMBL" id="CNU51198.1"/>
    </source>
</evidence>
<name>A0A655D8P1_SALET</name>
<evidence type="ECO:0000313" key="2">
    <source>
        <dbReference type="Proteomes" id="UP000039541"/>
    </source>
</evidence>
<dbReference type="Proteomes" id="UP000039541">
    <property type="component" value="Unassembled WGS sequence"/>
</dbReference>
<dbReference type="EMBL" id="CQPC01000040">
    <property type="protein sequence ID" value="CNU51198.1"/>
    <property type="molecule type" value="Genomic_DNA"/>
</dbReference>
<organism evidence="1 2">
    <name type="scientific">Salmonella enterica subsp. enterica serovar Bovismorbificans</name>
    <dbReference type="NCBI Taxonomy" id="58097"/>
    <lineage>
        <taxon>Bacteria</taxon>
        <taxon>Pseudomonadati</taxon>
        <taxon>Pseudomonadota</taxon>
        <taxon>Gammaproteobacteria</taxon>
        <taxon>Enterobacterales</taxon>
        <taxon>Enterobacteriaceae</taxon>
        <taxon>Salmonella</taxon>
    </lineage>
</organism>
<protein>
    <submittedName>
        <fullName evidence="1">Uncharacterized protein</fullName>
    </submittedName>
</protein>
<gene>
    <name evidence="1" type="ORF">ERS008202_02917</name>
</gene>